<evidence type="ECO:0000259" key="1">
    <source>
        <dbReference type="Pfam" id="PF08240"/>
    </source>
</evidence>
<gene>
    <name evidence="2" type="ORF">NEOLEDRAFT_1128543</name>
</gene>
<evidence type="ECO:0000313" key="2">
    <source>
        <dbReference type="EMBL" id="KZT29029.1"/>
    </source>
</evidence>
<dbReference type="Gene3D" id="3.90.180.10">
    <property type="entry name" value="Medium-chain alcohol dehydrogenases, catalytic domain"/>
    <property type="match status" value="1"/>
</dbReference>
<dbReference type="Pfam" id="PF08240">
    <property type="entry name" value="ADH_N"/>
    <property type="match status" value="1"/>
</dbReference>
<dbReference type="InterPro" id="IPR013154">
    <property type="entry name" value="ADH-like_N"/>
</dbReference>
<dbReference type="OrthoDB" id="203908at2759"/>
<dbReference type="Proteomes" id="UP000076761">
    <property type="component" value="Unassembled WGS sequence"/>
</dbReference>
<name>A0A165V1W3_9AGAM</name>
<reference evidence="2 3" key="1">
    <citation type="journal article" date="2016" name="Mol. Biol. Evol.">
        <title>Comparative Genomics of Early-Diverging Mushroom-Forming Fungi Provides Insights into the Origins of Lignocellulose Decay Capabilities.</title>
        <authorList>
            <person name="Nagy L.G."/>
            <person name="Riley R."/>
            <person name="Tritt A."/>
            <person name="Adam C."/>
            <person name="Daum C."/>
            <person name="Floudas D."/>
            <person name="Sun H."/>
            <person name="Yadav J.S."/>
            <person name="Pangilinan J."/>
            <person name="Larsson K.H."/>
            <person name="Matsuura K."/>
            <person name="Barry K."/>
            <person name="Labutti K."/>
            <person name="Kuo R."/>
            <person name="Ohm R.A."/>
            <person name="Bhattacharya S.S."/>
            <person name="Shirouzu T."/>
            <person name="Yoshinaga Y."/>
            <person name="Martin F.M."/>
            <person name="Grigoriev I.V."/>
            <person name="Hibbett D.S."/>
        </authorList>
    </citation>
    <scope>NUCLEOTIDE SEQUENCE [LARGE SCALE GENOMIC DNA]</scope>
    <source>
        <strain evidence="2 3">HHB14362 ss-1</strain>
    </source>
</reference>
<proteinExistence type="predicted"/>
<feature type="domain" description="Alcohol dehydrogenase-like N-terminal" evidence="1">
    <location>
        <begin position="34"/>
        <end position="86"/>
    </location>
</feature>
<accession>A0A165V1W3</accession>
<dbReference type="AlphaFoldDB" id="A0A165V1W3"/>
<evidence type="ECO:0000313" key="3">
    <source>
        <dbReference type="Proteomes" id="UP000076761"/>
    </source>
</evidence>
<dbReference type="SUPFAM" id="SSF50129">
    <property type="entry name" value="GroES-like"/>
    <property type="match status" value="1"/>
</dbReference>
<dbReference type="InterPro" id="IPR011032">
    <property type="entry name" value="GroES-like_sf"/>
</dbReference>
<protein>
    <recommendedName>
        <fullName evidence="1">Alcohol dehydrogenase-like N-terminal domain-containing protein</fullName>
    </recommendedName>
</protein>
<dbReference type="EMBL" id="KV425555">
    <property type="protein sequence ID" value="KZT29029.1"/>
    <property type="molecule type" value="Genomic_DNA"/>
</dbReference>
<keyword evidence="3" id="KW-1185">Reference proteome</keyword>
<sequence>MHPVRKHERPYYVHYGSNRSIDRLAKFLSLVFEGDLLVRIQACSAVNLVDTKIATNVFCPYQICGFDAAGIVEEVGEDCTLFKRSDEAF</sequence>
<dbReference type="InParanoid" id="A0A165V1W3"/>
<organism evidence="2 3">
    <name type="scientific">Neolentinus lepideus HHB14362 ss-1</name>
    <dbReference type="NCBI Taxonomy" id="1314782"/>
    <lineage>
        <taxon>Eukaryota</taxon>
        <taxon>Fungi</taxon>
        <taxon>Dikarya</taxon>
        <taxon>Basidiomycota</taxon>
        <taxon>Agaricomycotina</taxon>
        <taxon>Agaricomycetes</taxon>
        <taxon>Gloeophyllales</taxon>
        <taxon>Gloeophyllaceae</taxon>
        <taxon>Neolentinus</taxon>
    </lineage>
</organism>